<comment type="caution">
    <text evidence="7">The sequence shown here is derived from an EMBL/GenBank/DDBJ whole genome shotgun (WGS) entry which is preliminary data.</text>
</comment>
<dbReference type="Gene3D" id="3.50.50.60">
    <property type="entry name" value="FAD/NAD(P)-binding domain"/>
    <property type="match status" value="1"/>
</dbReference>
<organism evidence="7 8">
    <name type="scientific">Entomortierella parvispora</name>
    <dbReference type="NCBI Taxonomy" id="205924"/>
    <lineage>
        <taxon>Eukaryota</taxon>
        <taxon>Fungi</taxon>
        <taxon>Fungi incertae sedis</taxon>
        <taxon>Mucoromycota</taxon>
        <taxon>Mortierellomycotina</taxon>
        <taxon>Mortierellomycetes</taxon>
        <taxon>Mortierellales</taxon>
        <taxon>Mortierellaceae</taxon>
        <taxon>Entomortierella</taxon>
    </lineage>
</organism>
<keyword evidence="3" id="KW-0274">FAD</keyword>
<evidence type="ECO:0000313" key="7">
    <source>
        <dbReference type="EMBL" id="GJJ74036.1"/>
    </source>
</evidence>
<evidence type="ECO:0000256" key="1">
    <source>
        <dbReference type="ARBA" id="ARBA00007992"/>
    </source>
</evidence>
<dbReference type="InterPro" id="IPR002938">
    <property type="entry name" value="FAD-bd"/>
</dbReference>
<dbReference type="GO" id="GO:0004497">
    <property type="term" value="F:monooxygenase activity"/>
    <property type="evidence" value="ECO:0007669"/>
    <property type="project" value="InterPro"/>
</dbReference>
<feature type="region of interest" description="Disordered" evidence="5">
    <location>
        <begin position="371"/>
        <end position="407"/>
    </location>
</feature>
<comment type="similarity">
    <text evidence="1">Belongs to the paxM FAD-dependent monooxygenase family.</text>
</comment>
<dbReference type="Pfam" id="PF01494">
    <property type="entry name" value="FAD_binding_3"/>
    <property type="match status" value="1"/>
</dbReference>
<accession>A0A9P3LX68</accession>
<evidence type="ECO:0000313" key="8">
    <source>
        <dbReference type="Proteomes" id="UP000827284"/>
    </source>
</evidence>
<feature type="compositionally biased region" description="Polar residues" evidence="5">
    <location>
        <begin position="398"/>
        <end position="407"/>
    </location>
</feature>
<sequence>MLEELHAISLPFPRVLHYNENLSLIGELVHRDLKGLSGYENILLPRPDLYKLMLSKIPTERVGWGKRVLKIEEKEEHKDKVVVTCADNSEYIADMVVGADGTYSACRQNMYRDLEEQGKLPKEDKKQLEVGFTCMVGLTEPMDSEKYPQLKDEFAHFKSAVGGDRHGWGCVSMRNNRIAWQLTLQFQSKEEARRQQFMNSEWGPEANQEMIDEFYNRPSPFGGKMGDIIDATPPELISKVFLEHKMFQTWYHGRCVLIGDACHKMLPAAGQGAVNAIQDAVVLANCLYDLKNLSVDSLTDAFQSYYEQRYERTKMLYKLSEQFSKVLSGQTLSDRIFRWILMNLPQSVQQRQYAKSAGYRPQVAFLPKVENRGTIPLHPQKPSKRYEQECEAKKDLSESQSRSAEAL</sequence>
<dbReference type="InterPro" id="IPR050562">
    <property type="entry name" value="FAD_mOase_fung"/>
</dbReference>
<evidence type="ECO:0000259" key="6">
    <source>
        <dbReference type="Pfam" id="PF01494"/>
    </source>
</evidence>
<dbReference type="PANTHER" id="PTHR47356">
    <property type="entry name" value="FAD-DEPENDENT MONOOXYGENASE ASQG-RELATED"/>
    <property type="match status" value="1"/>
</dbReference>
<keyword evidence="2" id="KW-0285">Flavoprotein</keyword>
<dbReference type="GO" id="GO:0071949">
    <property type="term" value="F:FAD binding"/>
    <property type="evidence" value="ECO:0007669"/>
    <property type="project" value="InterPro"/>
</dbReference>
<evidence type="ECO:0000256" key="5">
    <source>
        <dbReference type="SAM" id="MobiDB-lite"/>
    </source>
</evidence>
<feature type="compositionally biased region" description="Basic and acidic residues" evidence="5">
    <location>
        <begin position="384"/>
        <end position="397"/>
    </location>
</feature>
<evidence type="ECO:0000256" key="2">
    <source>
        <dbReference type="ARBA" id="ARBA00022630"/>
    </source>
</evidence>
<reference evidence="7" key="2">
    <citation type="journal article" date="2022" name="Microbiol. Resour. Announc.">
        <title>Whole-Genome Sequence of Entomortierella parvispora E1425, a Mucoromycotan Fungus Associated with Burkholderiaceae-Related Endosymbiotic Bacteria.</title>
        <authorList>
            <person name="Herlambang A."/>
            <person name="Guo Y."/>
            <person name="Takashima Y."/>
            <person name="Narisawa K."/>
            <person name="Ohta H."/>
            <person name="Nishizawa T."/>
        </authorList>
    </citation>
    <scope>NUCLEOTIDE SEQUENCE</scope>
    <source>
        <strain evidence="7">E1425</strain>
    </source>
</reference>
<evidence type="ECO:0000256" key="3">
    <source>
        <dbReference type="ARBA" id="ARBA00022827"/>
    </source>
</evidence>
<dbReference type="InterPro" id="IPR036188">
    <property type="entry name" value="FAD/NAD-bd_sf"/>
</dbReference>
<feature type="domain" description="FAD-binding" evidence="6">
    <location>
        <begin position="43"/>
        <end position="300"/>
    </location>
</feature>
<reference evidence="7" key="1">
    <citation type="submission" date="2021-11" db="EMBL/GenBank/DDBJ databases">
        <authorList>
            <person name="Herlambang A."/>
            <person name="Guo Y."/>
            <person name="Takashima Y."/>
            <person name="Nishizawa T."/>
        </authorList>
    </citation>
    <scope>NUCLEOTIDE SEQUENCE</scope>
    <source>
        <strain evidence="7">E1425</strain>
    </source>
</reference>
<keyword evidence="4" id="KW-0560">Oxidoreductase</keyword>
<proteinExistence type="inferred from homology"/>
<protein>
    <recommendedName>
        <fullName evidence="6">FAD-binding domain-containing protein</fullName>
    </recommendedName>
</protein>
<dbReference type="Proteomes" id="UP000827284">
    <property type="component" value="Unassembled WGS sequence"/>
</dbReference>
<evidence type="ECO:0000256" key="4">
    <source>
        <dbReference type="ARBA" id="ARBA00023002"/>
    </source>
</evidence>
<dbReference type="EMBL" id="BQFW01000008">
    <property type="protein sequence ID" value="GJJ74036.1"/>
    <property type="molecule type" value="Genomic_DNA"/>
</dbReference>
<dbReference type="OrthoDB" id="655030at2759"/>
<dbReference type="PRINTS" id="PR00420">
    <property type="entry name" value="RNGMNOXGNASE"/>
</dbReference>
<keyword evidence="8" id="KW-1185">Reference proteome</keyword>
<dbReference type="SUPFAM" id="SSF51905">
    <property type="entry name" value="FAD/NAD(P)-binding domain"/>
    <property type="match status" value="1"/>
</dbReference>
<name>A0A9P3LX68_9FUNG</name>
<dbReference type="AlphaFoldDB" id="A0A9P3LX68"/>
<gene>
    <name evidence="7" type="ORF">EMPS_06394</name>
</gene>
<dbReference type="PANTHER" id="PTHR47356:SF2">
    <property type="entry name" value="FAD-BINDING DOMAIN-CONTAINING PROTEIN-RELATED"/>
    <property type="match status" value="1"/>
</dbReference>